<dbReference type="EMBL" id="CP002568">
    <property type="protein sequence ID" value="ADZ68963.1"/>
    <property type="molecule type" value="Genomic_DNA"/>
</dbReference>
<dbReference type="AlphaFoldDB" id="F2J3Y1"/>
<gene>
    <name evidence="8" type="ordered locus">SL003B_0530</name>
</gene>
<comment type="similarity">
    <text evidence="2">Belongs to the HpcH/HpaI aldolase family.</text>
</comment>
<dbReference type="GO" id="GO:0006107">
    <property type="term" value="P:oxaloacetate metabolic process"/>
    <property type="evidence" value="ECO:0007669"/>
    <property type="project" value="TreeGrafter"/>
</dbReference>
<dbReference type="GO" id="GO:0000287">
    <property type="term" value="F:magnesium ion binding"/>
    <property type="evidence" value="ECO:0007669"/>
    <property type="project" value="TreeGrafter"/>
</dbReference>
<evidence type="ECO:0000256" key="1">
    <source>
        <dbReference type="ARBA" id="ARBA00001946"/>
    </source>
</evidence>
<sequence>MCLPLFVPGNRPERFAKAAAAGSGMVILDLEDAVAGPAKAAARDAVLHEADMLAGAQVLVRINGAGTPWHDADVAAVAGLHRAGLLLAKAEDPDRLRALADGLGPGRATWALIETARGMANARHLALAADRIVFGSVDFCADLGMAHRRDILLPFRAELVLAARLAGRAAPLDGVTTALDDPRQVSDDAAHARALGFGGKLLVHPRQIEPARAGFRPSESEVEAARRILRQAGAGGALAVDGEMVDEPVLIRARELVAQWEELA</sequence>
<dbReference type="PATRIC" id="fig|991905.3.peg.543"/>
<feature type="binding site" evidence="5">
    <location>
        <position position="61"/>
    </location>
    <ligand>
        <name>substrate</name>
    </ligand>
</feature>
<dbReference type="InterPro" id="IPR040442">
    <property type="entry name" value="Pyrv_kinase-like_dom_sf"/>
</dbReference>
<feature type="binding site" evidence="5">
    <location>
        <position position="114"/>
    </location>
    <ligand>
        <name>substrate</name>
    </ligand>
</feature>
<dbReference type="Gene3D" id="3.20.20.60">
    <property type="entry name" value="Phosphoenolpyruvate-binding domains"/>
    <property type="match status" value="1"/>
</dbReference>
<comment type="cofactor">
    <cofactor evidence="1">
        <name>Mg(2+)</name>
        <dbReference type="ChEBI" id="CHEBI:18420"/>
    </cofactor>
</comment>
<evidence type="ECO:0000259" key="7">
    <source>
        <dbReference type="Pfam" id="PF03328"/>
    </source>
</evidence>
<proteinExistence type="inferred from homology"/>
<evidence type="ECO:0000256" key="6">
    <source>
        <dbReference type="PIRSR" id="PIRSR015582-2"/>
    </source>
</evidence>
<evidence type="ECO:0000256" key="3">
    <source>
        <dbReference type="ARBA" id="ARBA00022723"/>
    </source>
</evidence>
<dbReference type="SUPFAM" id="SSF51621">
    <property type="entry name" value="Phosphoenolpyruvate/pyruvate domain"/>
    <property type="match status" value="1"/>
</dbReference>
<dbReference type="InterPro" id="IPR015813">
    <property type="entry name" value="Pyrv/PenolPyrv_kinase-like_dom"/>
</dbReference>
<evidence type="ECO:0000313" key="8">
    <source>
        <dbReference type="EMBL" id="ADZ68963.1"/>
    </source>
</evidence>
<dbReference type="InterPro" id="IPR011206">
    <property type="entry name" value="Citrate_lyase_beta/mcl1/mcl2"/>
</dbReference>
<dbReference type="PANTHER" id="PTHR32308">
    <property type="entry name" value="LYASE BETA SUBUNIT, PUTATIVE (AFU_ORTHOLOGUE AFUA_4G13030)-RELATED"/>
    <property type="match status" value="1"/>
</dbReference>
<reference evidence="8 9" key="1">
    <citation type="journal article" date="2011" name="J. Bacteriol.">
        <title>Complete genome sequence of Polymorphum gilvum SL003B-26A1T, a crude oil-degrading bacterium from oil-polluted saline soil.</title>
        <authorList>
            <person name="Li S.G."/>
            <person name="Tang Y.Q."/>
            <person name="Nie Y."/>
            <person name="Cai M."/>
            <person name="Wu X.L."/>
        </authorList>
    </citation>
    <scope>NUCLEOTIDE SEQUENCE [LARGE SCALE GENOMIC DNA]</scope>
    <source>
        <strain evidence="9">LMG 25793 / CGMCC 1.9160 / SL003B-26A1</strain>
    </source>
</reference>
<dbReference type="GO" id="GO:0016829">
    <property type="term" value="F:lyase activity"/>
    <property type="evidence" value="ECO:0007669"/>
    <property type="project" value="UniProtKB-KW"/>
</dbReference>
<dbReference type="Proteomes" id="UP000008130">
    <property type="component" value="Chromosome"/>
</dbReference>
<dbReference type="eggNOG" id="COG2301">
    <property type="taxonomic scope" value="Bacteria"/>
</dbReference>
<feature type="domain" description="HpcH/HpaI aldolase/citrate lyase" evidence="7">
    <location>
        <begin position="5"/>
        <end position="205"/>
    </location>
</feature>
<keyword evidence="3 6" id="KW-0479">Metal-binding</keyword>
<dbReference type="InterPro" id="IPR005000">
    <property type="entry name" value="Aldolase/citrate-lyase_domain"/>
</dbReference>
<evidence type="ECO:0000313" key="9">
    <source>
        <dbReference type="Proteomes" id="UP000008130"/>
    </source>
</evidence>
<feature type="binding site" evidence="6">
    <location>
        <position position="138"/>
    </location>
    <ligand>
        <name>Mg(2+)</name>
        <dbReference type="ChEBI" id="CHEBI:18420"/>
    </ligand>
</feature>
<dbReference type="Pfam" id="PF03328">
    <property type="entry name" value="HpcH_HpaI"/>
    <property type="match status" value="1"/>
</dbReference>
<dbReference type="HOGENOM" id="CLU_044864_2_0_5"/>
<accession>F2J3Y1</accession>
<keyword evidence="8" id="KW-0456">Lyase</keyword>
<protein>
    <submittedName>
        <fullName evidence="8">Citrate lyase, beta subunit, putative</fullName>
    </submittedName>
</protein>
<evidence type="ECO:0000256" key="2">
    <source>
        <dbReference type="ARBA" id="ARBA00005568"/>
    </source>
</evidence>
<feature type="binding site" evidence="6">
    <location>
        <position position="114"/>
    </location>
    <ligand>
        <name>Mg(2+)</name>
        <dbReference type="ChEBI" id="CHEBI:18420"/>
    </ligand>
</feature>
<name>F2J3Y1_POLGS</name>
<dbReference type="STRING" id="991905.SL003B_0530"/>
<dbReference type="PANTHER" id="PTHR32308:SF10">
    <property type="entry name" value="CITRATE LYASE SUBUNIT BETA"/>
    <property type="match status" value="1"/>
</dbReference>
<organism evidence="8 9">
    <name type="scientific">Polymorphum gilvum (strain LMG 25793 / CGMCC 1.9160 / SL003B-26A1)</name>
    <dbReference type="NCBI Taxonomy" id="991905"/>
    <lineage>
        <taxon>Bacteria</taxon>
        <taxon>Pseudomonadati</taxon>
        <taxon>Pseudomonadota</taxon>
        <taxon>Alphaproteobacteria</taxon>
        <taxon>Rhodobacterales</taxon>
        <taxon>Paracoccaceae</taxon>
        <taxon>Polymorphum</taxon>
    </lineage>
</organism>
<evidence type="ECO:0000256" key="4">
    <source>
        <dbReference type="ARBA" id="ARBA00022842"/>
    </source>
</evidence>
<keyword evidence="4 6" id="KW-0460">Magnesium</keyword>
<dbReference type="PIRSF" id="PIRSF015582">
    <property type="entry name" value="Cit_lyase_B"/>
    <property type="match status" value="1"/>
</dbReference>
<evidence type="ECO:0000256" key="5">
    <source>
        <dbReference type="PIRSR" id="PIRSR015582-1"/>
    </source>
</evidence>
<dbReference type="KEGG" id="pgv:SL003B_0530"/>
<keyword evidence="9" id="KW-1185">Reference proteome</keyword>